<evidence type="ECO:0000256" key="1">
    <source>
        <dbReference type="ARBA" id="ARBA00023015"/>
    </source>
</evidence>
<dbReference type="GO" id="GO:0006352">
    <property type="term" value="P:DNA-templated transcription initiation"/>
    <property type="evidence" value="ECO:0007669"/>
    <property type="project" value="InterPro"/>
</dbReference>
<feature type="domain" description="RNA polymerase sigma factor 70 region 4 type 2" evidence="4">
    <location>
        <begin position="49"/>
        <end position="98"/>
    </location>
</feature>
<sequence length="116" mass="13189">MGWMKKIMINTAIDYLRKNNFLPEIGAIEESIWIEDKSQSADQSILYKELISSVKKLPPAYRAVFNLYIIDGFTHQEIANQLGISVGTSKSNLSKAREILQKVVKKSNEEITVCRV</sequence>
<accession>A0A1J5S9C0</accession>
<dbReference type="AlphaFoldDB" id="A0A1J5S9C0"/>
<comment type="caution">
    <text evidence="5">The sequence shown here is derived from an EMBL/GenBank/DDBJ whole genome shotgun (WGS) entry which is preliminary data.</text>
</comment>
<dbReference type="CDD" id="cd06171">
    <property type="entry name" value="Sigma70_r4"/>
    <property type="match status" value="1"/>
</dbReference>
<keyword evidence="3" id="KW-0804">Transcription</keyword>
<dbReference type="InterPro" id="IPR039425">
    <property type="entry name" value="RNA_pol_sigma-70-like"/>
</dbReference>
<keyword evidence="2" id="KW-0731">Sigma factor</keyword>
<protein>
    <submittedName>
        <fullName evidence="5">ECF RNA polymerase sigma factor SigE</fullName>
    </submittedName>
</protein>
<dbReference type="GO" id="GO:0003677">
    <property type="term" value="F:DNA binding"/>
    <property type="evidence" value="ECO:0007669"/>
    <property type="project" value="InterPro"/>
</dbReference>
<evidence type="ECO:0000256" key="2">
    <source>
        <dbReference type="ARBA" id="ARBA00023082"/>
    </source>
</evidence>
<dbReference type="EMBL" id="MLJW01000093">
    <property type="protein sequence ID" value="OIR00648.1"/>
    <property type="molecule type" value="Genomic_DNA"/>
</dbReference>
<dbReference type="InterPro" id="IPR036388">
    <property type="entry name" value="WH-like_DNA-bd_sf"/>
</dbReference>
<dbReference type="PANTHER" id="PTHR43133">
    <property type="entry name" value="RNA POLYMERASE ECF-TYPE SIGMA FACTO"/>
    <property type="match status" value="1"/>
</dbReference>
<evidence type="ECO:0000313" key="5">
    <source>
        <dbReference type="EMBL" id="OIR00648.1"/>
    </source>
</evidence>
<organism evidence="5">
    <name type="scientific">mine drainage metagenome</name>
    <dbReference type="NCBI Taxonomy" id="410659"/>
    <lineage>
        <taxon>unclassified sequences</taxon>
        <taxon>metagenomes</taxon>
        <taxon>ecological metagenomes</taxon>
    </lineage>
</organism>
<dbReference type="InterPro" id="IPR013249">
    <property type="entry name" value="RNA_pol_sigma70_r4_t2"/>
</dbReference>
<evidence type="ECO:0000256" key="3">
    <source>
        <dbReference type="ARBA" id="ARBA00023163"/>
    </source>
</evidence>
<name>A0A1J5S9C0_9ZZZZ</name>
<dbReference type="PANTHER" id="PTHR43133:SF46">
    <property type="entry name" value="RNA POLYMERASE SIGMA-70 FACTOR ECF SUBFAMILY"/>
    <property type="match status" value="1"/>
</dbReference>
<dbReference type="InterPro" id="IPR014284">
    <property type="entry name" value="RNA_pol_sigma-70_dom"/>
</dbReference>
<evidence type="ECO:0000259" key="4">
    <source>
        <dbReference type="Pfam" id="PF08281"/>
    </source>
</evidence>
<gene>
    <name evidence="5" type="primary">sigE_10</name>
    <name evidence="5" type="ORF">GALL_173400</name>
</gene>
<reference evidence="5" key="1">
    <citation type="submission" date="2016-10" db="EMBL/GenBank/DDBJ databases">
        <title>Sequence of Gallionella enrichment culture.</title>
        <authorList>
            <person name="Poehlein A."/>
            <person name="Muehling M."/>
            <person name="Daniel R."/>
        </authorList>
    </citation>
    <scope>NUCLEOTIDE SEQUENCE</scope>
</reference>
<dbReference type="NCBIfam" id="TIGR02937">
    <property type="entry name" value="sigma70-ECF"/>
    <property type="match status" value="1"/>
</dbReference>
<keyword evidence="1" id="KW-0805">Transcription regulation</keyword>
<dbReference type="SUPFAM" id="SSF88659">
    <property type="entry name" value="Sigma3 and sigma4 domains of RNA polymerase sigma factors"/>
    <property type="match status" value="1"/>
</dbReference>
<dbReference type="InterPro" id="IPR013324">
    <property type="entry name" value="RNA_pol_sigma_r3/r4-like"/>
</dbReference>
<dbReference type="Pfam" id="PF08281">
    <property type="entry name" value="Sigma70_r4_2"/>
    <property type="match status" value="1"/>
</dbReference>
<dbReference type="GO" id="GO:0016987">
    <property type="term" value="F:sigma factor activity"/>
    <property type="evidence" value="ECO:0007669"/>
    <property type="project" value="UniProtKB-KW"/>
</dbReference>
<dbReference type="Gene3D" id="1.10.10.10">
    <property type="entry name" value="Winged helix-like DNA-binding domain superfamily/Winged helix DNA-binding domain"/>
    <property type="match status" value="1"/>
</dbReference>
<proteinExistence type="predicted"/>